<proteinExistence type="predicted"/>
<evidence type="ECO:0000313" key="5">
    <source>
        <dbReference type="EMBL" id="CAB3237859.1"/>
    </source>
</evidence>
<dbReference type="Proteomes" id="UP000494106">
    <property type="component" value="Unassembled WGS sequence"/>
</dbReference>
<dbReference type="PANTHER" id="PTHR31183:SF1">
    <property type="entry name" value="CILIA- AND FLAGELLA-ASSOCIATED PROTEIN 53"/>
    <property type="match status" value="1"/>
</dbReference>
<comment type="subcellular location">
    <subcellularLocation>
        <location evidence="1">Cell projection</location>
        <location evidence="1">Cilium</location>
    </subcellularLocation>
</comment>
<keyword evidence="3" id="KW-0966">Cell projection</keyword>
<dbReference type="EMBL" id="CADEBC010000495">
    <property type="protein sequence ID" value="CAB3237859.1"/>
    <property type="molecule type" value="Genomic_DNA"/>
</dbReference>
<dbReference type="PANTHER" id="PTHR31183">
    <property type="entry name" value="TRICHOPLEIN KERATIN FILAMENT-BINDING PROTEIN FAMILY MEMBER"/>
    <property type="match status" value="1"/>
</dbReference>
<feature type="coiled-coil region" evidence="4">
    <location>
        <begin position="226"/>
        <end position="286"/>
    </location>
</feature>
<evidence type="ECO:0008006" key="7">
    <source>
        <dbReference type="Google" id="ProtNLM"/>
    </source>
</evidence>
<evidence type="ECO:0000313" key="6">
    <source>
        <dbReference type="Proteomes" id="UP000494106"/>
    </source>
</evidence>
<comment type="caution">
    <text evidence="5">The sequence shown here is derived from an EMBL/GenBank/DDBJ whole genome shotgun (WGS) entry which is preliminary data.</text>
</comment>
<keyword evidence="2" id="KW-0969">Cilium</keyword>
<name>A0A8S0ZW28_ARCPL</name>
<evidence type="ECO:0000256" key="3">
    <source>
        <dbReference type="ARBA" id="ARBA00023273"/>
    </source>
</evidence>
<evidence type="ECO:0000256" key="1">
    <source>
        <dbReference type="ARBA" id="ARBA00004138"/>
    </source>
</evidence>
<evidence type="ECO:0000256" key="4">
    <source>
        <dbReference type="SAM" id="Coils"/>
    </source>
</evidence>
<reference evidence="5 6" key="1">
    <citation type="submission" date="2020-04" db="EMBL/GenBank/DDBJ databases">
        <authorList>
            <person name="Wallbank WR R."/>
            <person name="Pardo Diaz C."/>
            <person name="Kozak K."/>
            <person name="Martin S."/>
            <person name="Jiggins C."/>
            <person name="Moest M."/>
            <person name="Warren A I."/>
            <person name="Byers J.R.P. K."/>
            <person name="Montejo-Kovacevich G."/>
            <person name="Yen C E."/>
        </authorList>
    </citation>
    <scope>NUCLEOTIDE SEQUENCE [LARGE SCALE GENOMIC DNA]</scope>
</reference>
<gene>
    <name evidence="5" type="ORF">APLA_LOCUS7190</name>
</gene>
<dbReference type="AlphaFoldDB" id="A0A8S0ZW28"/>
<keyword evidence="6" id="KW-1185">Reference proteome</keyword>
<accession>A0A8S0ZW28</accession>
<keyword evidence="4" id="KW-0175">Coiled coil</keyword>
<protein>
    <recommendedName>
        <fullName evidence="7">Trichohyalin-plectin-homology domain-containing protein</fullName>
    </recommendedName>
</protein>
<feature type="coiled-coil region" evidence="4">
    <location>
        <begin position="469"/>
        <end position="496"/>
    </location>
</feature>
<sequence length="539" mass="64499">MNPNCNTQPTKASKPPKDGWGPRGVPDCYYTSRVLNSTGHYVRFIKKLRAIEEDTRIGLENFKSRAKDNECIEFFSRCDRRNLINKVAYRVEYCLQGYQDDVAVKRQKLKELLRVEEEMNLHKLVEQVQSGYELMWKEKVDRLAYLLAKRKKEHEDLYNDTHLSKCAHVQPCIRKIQAKEAEEIQLYQMREKQMRKLAENEMDKLWHEVMMKETEALAARMEYDVINRYRRDLEAKEYTIAQIESKRVQRAKEQEMLMQEFLKMKAKFEEDNRKAEEEELRLKNERYELGQQKLDMIRERKETVAKLQADADVVNRTWDSLATQGLADEKAKLERRRQKERDLDECNFKMVEMKNRIAQTKFNSDPLILQEGQRRQDAVDMERCQRRLRAKKANKANQAAILQQSKEKREAVQEKEEAKARDEYNRQVKKQLDQLVKHKQLTDAQARKLHQNDLVKQIEYNKILKERAKEEWLNENKKCQIAMKEYQEEIKKMLSRPFYSDQVHPFMKQMASGIKMREPCPCCGPDYCYHRPPPEQEEK</sequence>
<organism evidence="5 6">
    <name type="scientific">Arctia plantaginis</name>
    <name type="common">Wood tiger moth</name>
    <name type="synonym">Phalaena plantaginis</name>
    <dbReference type="NCBI Taxonomy" id="874455"/>
    <lineage>
        <taxon>Eukaryota</taxon>
        <taxon>Metazoa</taxon>
        <taxon>Ecdysozoa</taxon>
        <taxon>Arthropoda</taxon>
        <taxon>Hexapoda</taxon>
        <taxon>Insecta</taxon>
        <taxon>Pterygota</taxon>
        <taxon>Neoptera</taxon>
        <taxon>Endopterygota</taxon>
        <taxon>Lepidoptera</taxon>
        <taxon>Glossata</taxon>
        <taxon>Ditrysia</taxon>
        <taxon>Noctuoidea</taxon>
        <taxon>Erebidae</taxon>
        <taxon>Arctiinae</taxon>
        <taxon>Arctia</taxon>
    </lineage>
</organism>
<dbReference type="InterPro" id="IPR043596">
    <property type="entry name" value="CFAP53/TCHP"/>
</dbReference>
<dbReference type="OrthoDB" id="75950at2759"/>
<dbReference type="GO" id="GO:0005929">
    <property type="term" value="C:cilium"/>
    <property type="evidence" value="ECO:0007669"/>
    <property type="project" value="UniProtKB-SubCell"/>
</dbReference>
<feature type="coiled-coil region" evidence="4">
    <location>
        <begin position="401"/>
        <end position="441"/>
    </location>
</feature>
<evidence type="ECO:0000256" key="2">
    <source>
        <dbReference type="ARBA" id="ARBA00023069"/>
    </source>
</evidence>